<proteinExistence type="predicted"/>
<evidence type="ECO:0000256" key="1">
    <source>
        <dbReference type="SAM" id="MobiDB-lite"/>
    </source>
</evidence>
<dbReference type="CDD" id="cd01127">
    <property type="entry name" value="TrwB_TraG_TraD_VirD4"/>
    <property type="match status" value="1"/>
</dbReference>
<dbReference type="InterPro" id="IPR019476">
    <property type="entry name" value="T4SS_TraD_DNA-bd"/>
</dbReference>
<evidence type="ECO:0000313" key="4">
    <source>
        <dbReference type="Proteomes" id="UP000177610"/>
    </source>
</evidence>
<dbReference type="Pfam" id="PF10412">
    <property type="entry name" value="TrwB_AAD_bind"/>
    <property type="match status" value="1"/>
</dbReference>
<gene>
    <name evidence="3" type="ORF">A2717_04685</name>
</gene>
<evidence type="ECO:0000259" key="2">
    <source>
        <dbReference type="Pfam" id="PF10412"/>
    </source>
</evidence>
<comment type="caution">
    <text evidence="3">The sequence shown here is derived from an EMBL/GenBank/DDBJ whole genome shotgun (WGS) entry which is preliminary data.</text>
</comment>
<accession>A0A1F5N8H9</accession>
<feature type="compositionally biased region" description="Basic and acidic residues" evidence="1">
    <location>
        <begin position="485"/>
        <end position="497"/>
    </location>
</feature>
<dbReference type="PANTHER" id="PTHR30121">
    <property type="entry name" value="UNCHARACTERIZED PROTEIN YJGR-RELATED"/>
    <property type="match status" value="1"/>
</dbReference>
<dbReference type="AlphaFoldDB" id="A0A1F5N8H9"/>
<dbReference type="Gene3D" id="3.40.50.300">
    <property type="entry name" value="P-loop containing nucleotide triphosphate hydrolases"/>
    <property type="match status" value="2"/>
</dbReference>
<dbReference type="InterPro" id="IPR027417">
    <property type="entry name" value="P-loop_NTPase"/>
</dbReference>
<dbReference type="Proteomes" id="UP000177610">
    <property type="component" value="Unassembled WGS sequence"/>
</dbReference>
<feature type="domain" description="Type IV secretion system coupling protein TraD DNA-binding" evidence="2">
    <location>
        <begin position="27"/>
        <end position="345"/>
    </location>
</feature>
<name>A0A1F5N8H9_9BACT</name>
<dbReference type="EMBL" id="MFEH01000004">
    <property type="protein sequence ID" value="OGE73898.1"/>
    <property type="molecule type" value="Genomic_DNA"/>
</dbReference>
<feature type="compositionally biased region" description="Pro residues" evidence="1">
    <location>
        <begin position="558"/>
        <end position="572"/>
    </location>
</feature>
<dbReference type="STRING" id="1817821.A2717_04685"/>
<feature type="compositionally biased region" description="Basic and acidic residues" evidence="1">
    <location>
        <begin position="503"/>
        <end position="513"/>
    </location>
</feature>
<sequence>MPDNDNDITLFAKTNFRNKEVAFGIRQDDRRRHMYIIGKTGMGKTTLIENMVIQDILAGKGVAFVDPHGDSVEKVLDYIPSNRVNDVVYLNPADSDFPIAFNPLESVDPKYKHLVASGLMGVFTKIWAGVWSARMEYILNNTILALLDSPGNTLLGIARMLVNKNYRKRIVDNIKDPVVKSFWVDEFANYNDKFRNEAIAPIQNKVGQFLSSAIIRNIVGQTKSSIDLRDIMDNQKIFLINLSKGRIGEDNSALLGAMIITKLQLAAMSRVDIPEEQRKDFYLYVDEFQNFATESFANILSEARKYRLNLIVAHQYIGQLVQDRNTVVRDAIFGNVGTLICFRVGADDAEFLEKEFDPTYLLNDLVNLTKFHIYLKLMINGVSSTPFSATTLAPISEATENRDKVIKVSRERYAVERSIVEEKINRWMGAEFHAEAAAVESGAMEQEDMQENFRYQERKITGTPQQIRESAPAAPRTDRIAPPVAERRPEERRRRPETNFQRRASDKPKKENPVWETVNKLTKEKLQDRLDDLGKSIEHSIQPAKPQEAPRKPVVVAPSPPKQPAPPAPAPQTQPEQHGTLKPGDKIQF</sequence>
<evidence type="ECO:0000313" key="3">
    <source>
        <dbReference type="EMBL" id="OGE73898.1"/>
    </source>
</evidence>
<protein>
    <recommendedName>
        <fullName evidence="2">Type IV secretion system coupling protein TraD DNA-binding domain-containing protein</fullName>
    </recommendedName>
</protein>
<feature type="compositionally biased region" description="Basic and acidic residues" evidence="1">
    <location>
        <begin position="521"/>
        <end position="538"/>
    </location>
</feature>
<dbReference type="PANTHER" id="PTHR30121:SF11">
    <property type="entry name" value="AAA+ ATPASE DOMAIN-CONTAINING PROTEIN"/>
    <property type="match status" value="1"/>
</dbReference>
<feature type="region of interest" description="Disordered" evidence="1">
    <location>
        <begin position="460"/>
        <end position="589"/>
    </location>
</feature>
<dbReference type="SUPFAM" id="SSF52540">
    <property type="entry name" value="P-loop containing nucleoside triphosphate hydrolases"/>
    <property type="match status" value="1"/>
</dbReference>
<organism evidence="3 4">
    <name type="scientific">Candidatus Doudnabacteria bacterium RIFCSPHIGHO2_01_FULL_41_86</name>
    <dbReference type="NCBI Taxonomy" id="1817821"/>
    <lineage>
        <taxon>Bacteria</taxon>
        <taxon>Candidatus Doudnaibacteriota</taxon>
    </lineage>
</organism>
<reference evidence="3 4" key="1">
    <citation type="journal article" date="2016" name="Nat. Commun.">
        <title>Thousands of microbial genomes shed light on interconnected biogeochemical processes in an aquifer system.</title>
        <authorList>
            <person name="Anantharaman K."/>
            <person name="Brown C.T."/>
            <person name="Hug L.A."/>
            <person name="Sharon I."/>
            <person name="Castelle C.J."/>
            <person name="Probst A.J."/>
            <person name="Thomas B.C."/>
            <person name="Singh A."/>
            <person name="Wilkins M.J."/>
            <person name="Karaoz U."/>
            <person name="Brodie E.L."/>
            <person name="Williams K.H."/>
            <person name="Hubbard S.S."/>
            <person name="Banfield J.F."/>
        </authorList>
    </citation>
    <scope>NUCLEOTIDE SEQUENCE [LARGE SCALE GENOMIC DNA]</scope>
</reference>
<dbReference type="InterPro" id="IPR051162">
    <property type="entry name" value="T4SS_component"/>
</dbReference>